<dbReference type="EMBL" id="LHUR01000032">
    <property type="protein sequence ID" value="KOA18831.1"/>
    <property type="molecule type" value="Genomic_DNA"/>
</dbReference>
<dbReference type="InterPro" id="IPR017850">
    <property type="entry name" value="Alkaline_phosphatase_core_sf"/>
</dbReference>
<dbReference type="AlphaFoldDB" id="A0A0L6Z787"/>
<dbReference type="Pfam" id="PF01663">
    <property type="entry name" value="Phosphodiest"/>
    <property type="match status" value="1"/>
</dbReference>
<keyword evidence="2" id="KW-1185">Reference proteome</keyword>
<dbReference type="PATRIC" id="fig|1121318.3.peg.2783"/>
<dbReference type="InterPro" id="IPR002591">
    <property type="entry name" value="Phosphodiest/P_Trfase"/>
</dbReference>
<sequence length="436" mass="50466">MEIARKTKYLFVISFDGLSTVDFEYISTLPNFKEFIKKASYCKKVYSVYPTLTYPAHATIVTGKYPKNHGIINNTLFQLNRKKPDWYWKRQYLKGETLYDLAIERGMKVAAILWPVTAKSKIQYNMPEVLANRPWQNQIIVSMLNGTPFYQYRLNKAFGHLRSGIRQPNLDNFAHEAFLYTIKNKRPNLSLIHYTDLDTTRHIHGFHSQNAMEALERHDRRLGEIINTLKESGIYEESTIVLLGDHSSLDEDKVVNLNVLLRKKEYICVNKKGNIKDYKAIVKNCDGSAYLYLKDKEDEKLKEDIYNLLTDFNKDFNCIEAIYNREEAINFGADPECTFILEANKGYYFLDQFEGEIIREVKDHHIGVVPDFTRSTHGYSPFKENYTTVFMAVGKGIKKGAVIEEMNLVDEGPTLGNLLGIELKEADGKVIWELIE</sequence>
<dbReference type="STRING" id="36844.SAMN04488501_12218"/>
<evidence type="ECO:0000313" key="1">
    <source>
        <dbReference type="EMBL" id="KOA18831.1"/>
    </source>
</evidence>
<dbReference type="Gene3D" id="3.40.720.10">
    <property type="entry name" value="Alkaline Phosphatase, subunit A"/>
    <property type="match status" value="1"/>
</dbReference>
<dbReference type="PANTHER" id="PTHR10151">
    <property type="entry name" value="ECTONUCLEOTIDE PYROPHOSPHATASE/PHOSPHODIESTERASE"/>
    <property type="match status" value="1"/>
</dbReference>
<dbReference type="CDD" id="cd16018">
    <property type="entry name" value="Enpp"/>
    <property type="match status" value="1"/>
</dbReference>
<gene>
    <name evidence="1" type="ORF">CLHOM_27700</name>
</gene>
<dbReference type="SUPFAM" id="SSF53649">
    <property type="entry name" value="Alkaline phosphatase-like"/>
    <property type="match status" value="1"/>
</dbReference>
<dbReference type="PANTHER" id="PTHR10151:SF120">
    <property type="entry name" value="BIS(5'-ADENOSYL)-TRIPHOSPHATASE"/>
    <property type="match status" value="1"/>
</dbReference>
<protein>
    <submittedName>
        <fullName evidence="1">Type I phosphodiesterase / nucleotide pyrophosphatase</fullName>
    </submittedName>
</protein>
<name>A0A0L6Z787_9CLOT</name>
<evidence type="ECO:0000313" key="2">
    <source>
        <dbReference type="Proteomes" id="UP000037043"/>
    </source>
</evidence>
<comment type="caution">
    <text evidence="1">The sequence shown here is derived from an EMBL/GenBank/DDBJ whole genome shotgun (WGS) entry which is preliminary data.</text>
</comment>
<dbReference type="Proteomes" id="UP000037043">
    <property type="component" value="Unassembled WGS sequence"/>
</dbReference>
<reference evidence="2" key="1">
    <citation type="submission" date="2015-08" db="EMBL/GenBank/DDBJ databases">
        <title>Genome sequence of the strict anaerobe Clostridium homopropionicum LuHBu1 (DSM 5847T).</title>
        <authorList>
            <person name="Poehlein A."/>
            <person name="Beck M."/>
            <person name="Schiel-Bengelsdorf B."/>
            <person name="Bengelsdorf F.R."/>
            <person name="Daniel R."/>
            <person name="Duerre P."/>
        </authorList>
    </citation>
    <scope>NUCLEOTIDE SEQUENCE [LARGE SCALE GENOMIC DNA]</scope>
    <source>
        <strain evidence="2">DSM 5847</strain>
    </source>
</reference>
<accession>A0A0L6Z787</accession>
<organism evidence="1 2">
    <name type="scientific">Clostridium homopropionicum DSM 5847</name>
    <dbReference type="NCBI Taxonomy" id="1121318"/>
    <lineage>
        <taxon>Bacteria</taxon>
        <taxon>Bacillati</taxon>
        <taxon>Bacillota</taxon>
        <taxon>Clostridia</taxon>
        <taxon>Eubacteriales</taxon>
        <taxon>Clostridiaceae</taxon>
        <taxon>Clostridium</taxon>
    </lineage>
</organism>
<dbReference type="GO" id="GO:0016787">
    <property type="term" value="F:hydrolase activity"/>
    <property type="evidence" value="ECO:0007669"/>
    <property type="project" value="UniProtKB-ARBA"/>
</dbReference>
<proteinExistence type="predicted"/>